<dbReference type="GO" id="GO:0006508">
    <property type="term" value="P:proteolysis"/>
    <property type="evidence" value="ECO:0007669"/>
    <property type="project" value="InterPro"/>
</dbReference>
<reference evidence="2" key="1">
    <citation type="submission" date="2022-05" db="EMBL/GenBank/DDBJ databases">
        <title>Comparative Genomics of Spacecraft Associated Microbes.</title>
        <authorList>
            <person name="Tran M.T."/>
            <person name="Wright A."/>
            <person name="Seuylemezian A."/>
            <person name="Eisen J."/>
            <person name="Coil D."/>
        </authorList>
    </citation>
    <scope>NUCLEOTIDE SEQUENCE</scope>
    <source>
        <strain evidence="2">214.1.1</strain>
    </source>
</reference>
<evidence type="ECO:0000259" key="1">
    <source>
        <dbReference type="Pfam" id="PF02557"/>
    </source>
</evidence>
<comment type="caution">
    <text evidence="2">The sequence shown here is derived from an EMBL/GenBank/DDBJ whole genome shotgun (WGS) entry which is preliminary data.</text>
</comment>
<dbReference type="SUPFAM" id="SSF55166">
    <property type="entry name" value="Hedgehog/DD-peptidase"/>
    <property type="match status" value="1"/>
</dbReference>
<protein>
    <submittedName>
        <fullName evidence="2">M15 family metallopeptidase</fullName>
    </submittedName>
</protein>
<dbReference type="Proteomes" id="UP001139179">
    <property type="component" value="Unassembled WGS sequence"/>
</dbReference>
<dbReference type="Pfam" id="PF02557">
    <property type="entry name" value="VanY"/>
    <property type="match status" value="1"/>
</dbReference>
<proteinExistence type="predicted"/>
<gene>
    <name evidence="2" type="ORF">M3202_20785</name>
</gene>
<dbReference type="CDD" id="cd14852">
    <property type="entry name" value="LD-carboxypeptidase"/>
    <property type="match status" value="1"/>
</dbReference>
<dbReference type="InterPro" id="IPR003709">
    <property type="entry name" value="VanY-like_core_dom"/>
</dbReference>
<evidence type="ECO:0000313" key="3">
    <source>
        <dbReference type="Proteomes" id="UP001139179"/>
    </source>
</evidence>
<sequence length="284" mass="32525">MKKWGFLLLLTGCLVFVIVERVPFFHQHEVEIQQYEQGASERVEQKEIRKEQLYQGNLILVNAEYPVQQEGVRSDIVNLYEARELTKGYTLLNSGIYLSTEVALAFSEMVAAAEQDGVQHFVINSGFRDFEEQGELYQTRGADYALPAGYSEHNVGVALDVGSTETTMYEADEGIWIEENAWKYGFILRYPKDKTEITGIEYEPWHIRYVGLPHSAVMKEKNFVLEEYLAYLKEEEKISITVNGESYTVAYYPYSEGMTIPVPDNHEYELSGDNSDGVIVTVFE</sequence>
<dbReference type="PANTHER" id="PTHR34385">
    <property type="entry name" value="D-ALANYL-D-ALANINE CARBOXYPEPTIDASE"/>
    <property type="match status" value="1"/>
</dbReference>
<evidence type="ECO:0000313" key="2">
    <source>
        <dbReference type="EMBL" id="MCM3716486.1"/>
    </source>
</evidence>
<dbReference type="Gene3D" id="3.30.1380.10">
    <property type="match status" value="1"/>
</dbReference>
<dbReference type="InterPro" id="IPR009045">
    <property type="entry name" value="Zn_M74/Hedgehog-like"/>
</dbReference>
<dbReference type="GO" id="GO:0008233">
    <property type="term" value="F:peptidase activity"/>
    <property type="evidence" value="ECO:0007669"/>
    <property type="project" value="InterPro"/>
</dbReference>
<organism evidence="2 3">
    <name type="scientific">Halalkalibacter oceani</name>
    <dbReference type="NCBI Taxonomy" id="1653776"/>
    <lineage>
        <taxon>Bacteria</taxon>
        <taxon>Bacillati</taxon>
        <taxon>Bacillota</taxon>
        <taxon>Bacilli</taxon>
        <taxon>Bacillales</taxon>
        <taxon>Bacillaceae</taxon>
        <taxon>Halalkalibacter</taxon>
    </lineage>
</organism>
<dbReference type="AlphaFoldDB" id="A0A9X2DSU2"/>
<dbReference type="Gene3D" id="3.30.200.180">
    <property type="match status" value="1"/>
</dbReference>
<dbReference type="RefSeq" id="WP_251225136.1">
    <property type="nucleotide sequence ID" value="NZ_JAMBOL010000039.1"/>
</dbReference>
<keyword evidence="3" id="KW-1185">Reference proteome</keyword>
<dbReference type="EMBL" id="JAMBOL010000039">
    <property type="protein sequence ID" value="MCM3716486.1"/>
    <property type="molecule type" value="Genomic_DNA"/>
</dbReference>
<feature type="domain" description="D-alanyl-D-alanine carboxypeptidase-like core" evidence="1">
    <location>
        <begin position="96"/>
        <end position="211"/>
    </location>
</feature>
<name>A0A9X2DSU2_9BACI</name>
<dbReference type="InterPro" id="IPR052179">
    <property type="entry name" value="DD-CPase-like"/>
</dbReference>
<dbReference type="PANTHER" id="PTHR34385:SF1">
    <property type="entry name" value="PEPTIDOGLYCAN L-ALANYL-D-GLUTAMATE ENDOPEPTIDASE CWLK"/>
    <property type="match status" value="1"/>
</dbReference>
<accession>A0A9X2DSU2</accession>
<dbReference type="InterPro" id="IPR058193">
    <property type="entry name" value="VanY/YodJ_core_dom"/>
</dbReference>